<keyword evidence="2" id="KW-0813">Transport</keyword>
<feature type="compositionally biased region" description="Basic and acidic residues" evidence="5">
    <location>
        <begin position="460"/>
        <end position="477"/>
    </location>
</feature>
<dbReference type="Gene3D" id="1.25.10.10">
    <property type="entry name" value="Leucine-rich Repeat Variant"/>
    <property type="match status" value="1"/>
</dbReference>
<dbReference type="EMBL" id="KN822972">
    <property type="protein sequence ID" value="KIO30469.1"/>
    <property type="molecule type" value="Genomic_DNA"/>
</dbReference>
<organism evidence="7 8">
    <name type="scientific">Tulasnella calospora MUT 4182</name>
    <dbReference type="NCBI Taxonomy" id="1051891"/>
    <lineage>
        <taxon>Eukaryota</taxon>
        <taxon>Fungi</taxon>
        <taxon>Dikarya</taxon>
        <taxon>Basidiomycota</taxon>
        <taxon>Agaricomycotina</taxon>
        <taxon>Agaricomycetes</taxon>
        <taxon>Cantharellales</taxon>
        <taxon>Tulasnellaceae</taxon>
        <taxon>Tulasnella</taxon>
    </lineage>
</organism>
<evidence type="ECO:0000256" key="2">
    <source>
        <dbReference type="ARBA" id="ARBA00022448"/>
    </source>
</evidence>
<dbReference type="InterPro" id="IPR050840">
    <property type="entry name" value="Adaptor_Complx_Large_Subunit"/>
</dbReference>
<sequence length="918" mass="99950">MEVTFNNSGAINRAHYALVQKIENASSPSLADDAIIQEIDTIRRRFAKAGFTPDSRACREWLLILLHCSMAMTFELPRSDYLEFALPAAVGLAGGGAKLSDRRVGYEFCAAVMPPEHELHLMLVNTFRKDLESRDETHICLALDMLLQVSSSDVVPAIQSRLEDLLSHKSFQVKRRAMATFKTLSRHNPDLLQRTTRKIFKRLRDDVVASSAFSLAAELVKAGMISGIEVGHAAVEVIQKDRSNSQGRRIHSPAVAAIRCVGQLIVIDPNSGEVKSLAEVLIQKCLTSSKSSKIVLECFRALSVTPEPILMMVLSPSSDLQHPVSGIHYMLMSKDPNLHYTFLACLLAIDVKLWVGVDEAIPAQLQENEVHRIMSFLDGSDLTIRRMTIQLLYRVDPAILEAWFSRFIESTPSPTSTTLATCEVYASRALEVSTVLDAENGEAFASRLKVVLQAVQVPHKDAAGKDSPRRGRAHDEGSGAGVNAVLESVVEPVLDRLRESTDEFRKTFVEKTLQDLQESFTGVAAPVPTATVICAAVACEYSQLVTLPPSTVAEGLTNCLATSPGVQEALLIALTKVVAMFDDESSPVAVVTRVEELLKQSRKHMRHRCDQFLRLVKDKAMLKTVVQNAKSQTLPDILLAIEEQFRKLPKPVTSPSSASSRAVSPRGAAGPSALRYDAYDAPGASRRKSQDRHQVRTRRPSQTPSTRSSAAYSEEFQRSPILNGEDPLAQTITPAGLVALAEGDEGLRNFAVGNHIQPGGPSIVSEALASKVDLITLESPFHAEPPTGIAEALKNDIQADPSSGISEESFLQSFDVSWNSIKSTTRGWSESPPATVAGTLQDAGLGFIMAFPSIEAGIKAKDQTFHDNEILGMLLTSDGQISAAIRLRPGEDDSSLWILKCDTLELKSLIKNALQGDG</sequence>
<dbReference type="HOGENOM" id="CLU_016899_0_0_1"/>
<gene>
    <name evidence="7" type="ORF">M407DRAFT_20526</name>
</gene>
<dbReference type="SUPFAM" id="SSF48371">
    <property type="entry name" value="ARM repeat"/>
    <property type="match status" value="1"/>
</dbReference>
<dbReference type="STRING" id="1051891.A0A0C3QRM6"/>
<reference evidence="7 8" key="1">
    <citation type="submission" date="2014-04" db="EMBL/GenBank/DDBJ databases">
        <authorList>
            <consortium name="DOE Joint Genome Institute"/>
            <person name="Kuo A."/>
            <person name="Girlanda M."/>
            <person name="Perotto S."/>
            <person name="Kohler A."/>
            <person name="Nagy L.G."/>
            <person name="Floudas D."/>
            <person name="Copeland A."/>
            <person name="Barry K.W."/>
            <person name="Cichocki N."/>
            <person name="Veneault-Fourrey C."/>
            <person name="LaButti K."/>
            <person name="Lindquist E.A."/>
            <person name="Lipzen A."/>
            <person name="Lundell T."/>
            <person name="Morin E."/>
            <person name="Murat C."/>
            <person name="Sun H."/>
            <person name="Tunlid A."/>
            <person name="Henrissat B."/>
            <person name="Grigoriev I.V."/>
            <person name="Hibbett D.S."/>
            <person name="Martin F."/>
            <person name="Nordberg H.P."/>
            <person name="Cantor M.N."/>
            <person name="Hua S.X."/>
        </authorList>
    </citation>
    <scope>NUCLEOTIDE SEQUENCE [LARGE SCALE GENOMIC DNA]</scope>
    <source>
        <strain evidence="7 8">MUT 4182</strain>
    </source>
</reference>
<name>A0A0C3QRM6_9AGAM</name>
<evidence type="ECO:0000256" key="5">
    <source>
        <dbReference type="SAM" id="MobiDB-lite"/>
    </source>
</evidence>
<dbReference type="AlphaFoldDB" id="A0A0C3QRM6"/>
<keyword evidence="3" id="KW-0653">Protein transport</keyword>
<evidence type="ECO:0000256" key="3">
    <source>
        <dbReference type="ARBA" id="ARBA00022927"/>
    </source>
</evidence>
<feature type="region of interest" description="Disordered" evidence="5">
    <location>
        <begin position="649"/>
        <end position="728"/>
    </location>
</feature>
<reference evidence="8" key="2">
    <citation type="submission" date="2015-01" db="EMBL/GenBank/DDBJ databases">
        <title>Evolutionary Origins and Diversification of the Mycorrhizal Mutualists.</title>
        <authorList>
            <consortium name="DOE Joint Genome Institute"/>
            <consortium name="Mycorrhizal Genomics Consortium"/>
            <person name="Kohler A."/>
            <person name="Kuo A."/>
            <person name="Nagy L.G."/>
            <person name="Floudas D."/>
            <person name="Copeland A."/>
            <person name="Barry K.W."/>
            <person name="Cichocki N."/>
            <person name="Veneault-Fourrey C."/>
            <person name="LaButti K."/>
            <person name="Lindquist E.A."/>
            <person name="Lipzen A."/>
            <person name="Lundell T."/>
            <person name="Morin E."/>
            <person name="Murat C."/>
            <person name="Riley R."/>
            <person name="Ohm R."/>
            <person name="Sun H."/>
            <person name="Tunlid A."/>
            <person name="Henrissat B."/>
            <person name="Grigoriev I.V."/>
            <person name="Hibbett D.S."/>
            <person name="Martin F."/>
        </authorList>
    </citation>
    <scope>NUCLEOTIDE SEQUENCE [LARGE SCALE GENOMIC DNA]</scope>
    <source>
        <strain evidence="8">MUT 4182</strain>
    </source>
</reference>
<protein>
    <recommendedName>
        <fullName evidence="6">Clathrin/coatomer adaptor adaptin-like N-terminal domain-containing protein</fullName>
    </recommendedName>
</protein>
<feature type="region of interest" description="Disordered" evidence="5">
    <location>
        <begin position="460"/>
        <end position="479"/>
    </location>
</feature>
<dbReference type="Proteomes" id="UP000054248">
    <property type="component" value="Unassembled WGS sequence"/>
</dbReference>
<dbReference type="Pfam" id="PF01602">
    <property type="entry name" value="Adaptin_N"/>
    <property type="match status" value="1"/>
</dbReference>
<evidence type="ECO:0000313" key="8">
    <source>
        <dbReference type="Proteomes" id="UP000054248"/>
    </source>
</evidence>
<evidence type="ECO:0000313" key="7">
    <source>
        <dbReference type="EMBL" id="KIO30469.1"/>
    </source>
</evidence>
<evidence type="ECO:0000259" key="6">
    <source>
        <dbReference type="Pfam" id="PF01602"/>
    </source>
</evidence>
<accession>A0A0C3QRM6</accession>
<proteinExistence type="predicted"/>
<feature type="compositionally biased region" description="Low complexity" evidence="5">
    <location>
        <begin position="700"/>
        <end position="709"/>
    </location>
</feature>
<dbReference type="OrthoDB" id="29308at2759"/>
<dbReference type="GO" id="GO:0016192">
    <property type="term" value="P:vesicle-mediated transport"/>
    <property type="evidence" value="ECO:0007669"/>
    <property type="project" value="InterPro"/>
</dbReference>
<keyword evidence="4" id="KW-0472">Membrane</keyword>
<dbReference type="GO" id="GO:0012505">
    <property type="term" value="C:endomembrane system"/>
    <property type="evidence" value="ECO:0007669"/>
    <property type="project" value="UniProtKB-SubCell"/>
</dbReference>
<feature type="domain" description="Clathrin/coatomer adaptor adaptin-like N-terminal" evidence="6">
    <location>
        <begin position="97"/>
        <end position="394"/>
    </location>
</feature>
<evidence type="ECO:0000256" key="4">
    <source>
        <dbReference type="ARBA" id="ARBA00023136"/>
    </source>
</evidence>
<dbReference type="GO" id="GO:0006886">
    <property type="term" value="P:intracellular protein transport"/>
    <property type="evidence" value="ECO:0007669"/>
    <property type="project" value="InterPro"/>
</dbReference>
<feature type="compositionally biased region" description="Low complexity" evidence="5">
    <location>
        <begin position="654"/>
        <end position="670"/>
    </location>
</feature>
<dbReference type="InterPro" id="IPR016024">
    <property type="entry name" value="ARM-type_fold"/>
</dbReference>
<dbReference type="PANTHER" id="PTHR22780">
    <property type="entry name" value="ADAPTIN, ALPHA/GAMMA/EPSILON"/>
    <property type="match status" value="1"/>
</dbReference>
<keyword evidence="8" id="KW-1185">Reference proteome</keyword>
<dbReference type="InterPro" id="IPR002553">
    <property type="entry name" value="Clathrin/coatomer_adapt-like_N"/>
</dbReference>
<dbReference type="InterPro" id="IPR011989">
    <property type="entry name" value="ARM-like"/>
</dbReference>
<feature type="compositionally biased region" description="Basic residues" evidence="5">
    <location>
        <begin position="685"/>
        <end position="699"/>
    </location>
</feature>
<evidence type="ECO:0000256" key="1">
    <source>
        <dbReference type="ARBA" id="ARBA00004308"/>
    </source>
</evidence>
<comment type="subcellular location">
    <subcellularLocation>
        <location evidence="1">Endomembrane system</location>
    </subcellularLocation>
</comment>
<dbReference type="GO" id="GO:0030117">
    <property type="term" value="C:membrane coat"/>
    <property type="evidence" value="ECO:0007669"/>
    <property type="project" value="InterPro"/>
</dbReference>